<evidence type="ECO:0000313" key="3">
    <source>
        <dbReference type="EMBL" id="ADB58742.1"/>
    </source>
</evidence>
<feature type="domain" description="HTH arsR-type" evidence="2">
    <location>
        <begin position="3"/>
        <end position="84"/>
    </location>
</feature>
<dbReference type="SUPFAM" id="SSF46785">
    <property type="entry name" value="Winged helix' DNA-binding domain"/>
    <property type="match status" value="1"/>
</dbReference>
<dbReference type="RefSeq" id="WP_012941077.1">
    <property type="nucleotide sequence ID" value="NC_013741.1"/>
</dbReference>
<dbReference type="Proteomes" id="UP000001901">
    <property type="component" value="Chromosome"/>
</dbReference>
<proteinExistence type="predicted"/>
<dbReference type="GeneID" id="8740389"/>
<organism evidence="3 4">
    <name type="scientific">Archaeoglobus profundus (strain DSM 5631 / JCM 9629 / NBRC 100127 / Av18)</name>
    <dbReference type="NCBI Taxonomy" id="572546"/>
    <lineage>
        <taxon>Archaea</taxon>
        <taxon>Methanobacteriati</taxon>
        <taxon>Methanobacteriota</taxon>
        <taxon>Archaeoglobi</taxon>
        <taxon>Archaeoglobales</taxon>
        <taxon>Archaeoglobaceae</taxon>
        <taxon>Archaeoglobus</taxon>
    </lineage>
</organism>
<dbReference type="InterPro" id="IPR036390">
    <property type="entry name" value="WH_DNA-bd_sf"/>
</dbReference>
<dbReference type="InterPro" id="IPR001845">
    <property type="entry name" value="HTH_ArsR_DNA-bd_dom"/>
</dbReference>
<dbReference type="STRING" id="572546.Arcpr_1696"/>
<dbReference type="GO" id="GO:0003700">
    <property type="term" value="F:DNA-binding transcription factor activity"/>
    <property type="evidence" value="ECO:0007669"/>
    <property type="project" value="InterPro"/>
</dbReference>
<evidence type="ECO:0000259" key="2">
    <source>
        <dbReference type="SMART" id="SM00418"/>
    </source>
</evidence>
<dbReference type="AlphaFoldDB" id="D2RF48"/>
<evidence type="ECO:0000256" key="1">
    <source>
        <dbReference type="SAM" id="Coils"/>
    </source>
</evidence>
<keyword evidence="1" id="KW-0175">Coiled coil</keyword>
<feature type="coiled-coil region" evidence="1">
    <location>
        <begin position="166"/>
        <end position="228"/>
    </location>
</feature>
<protein>
    <submittedName>
        <fullName evidence="3">Transcriptional regulator, TrmB</fullName>
    </submittedName>
</protein>
<accession>D2RF48</accession>
<gene>
    <name evidence="3" type="ordered locus">Arcpr_1696</name>
</gene>
<dbReference type="KEGG" id="apo:Arcpr_1696"/>
<dbReference type="Pfam" id="PF13601">
    <property type="entry name" value="HTH_34"/>
    <property type="match status" value="1"/>
</dbReference>
<dbReference type="CDD" id="cd00090">
    <property type="entry name" value="HTH_ARSR"/>
    <property type="match status" value="1"/>
</dbReference>
<dbReference type="OrthoDB" id="10490at2157"/>
<dbReference type="eggNOG" id="arCOG01057">
    <property type="taxonomic scope" value="Archaea"/>
</dbReference>
<name>D2RF48_ARCPA</name>
<evidence type="ECO:0000313" key="4">
    <source>
        <dbReference type="Proteomes" id="UP000001901"/>
    </source>
</evidence>
<dbReference type="InterPro" id="IPR027395">
    <property type="entry name" value="WH_DNA-bd_dom"/>
</dbReference>
<dbReference type="InterPro" id="IPR011991">
    <property type="entry name" value="ArsR-like_HTH"/>
</dbReference>
<dbReference type="PaxDb" id="572546-Arcpr_1696"/>
<dbReference type="SMART" id="SM00418">
    <property type="entry name" value="HTH_ARSR"/>
    <property type="match status" value="1"/>
</dbReference>
<dbReference type="EMBL" id="CP001857">
    <property type="protein sequence ID" value="ADB58742.1"/>
    <property type="molecule type" value="Genomic_DNA"/>
</dbReference>
<reference evidence="3 4" key="1">
    <citation type="journal article" date="2010" name="Stand. Genomic Sci.">
        <title>Complete genome sequence of Archaeoglobus profundus type strain (AV18).</title>
        <authorList>
            <person name="von Jan M."/>
            <person name="Lapidus A."/>
            <person name="Del Rio T.G."/>
            <person name="Copeland A."/>
            <person name="Tice H."/>
            <person name="Cheng J.F."/>
            <person name="Lucas S."/>
            <person name="Chen F."/>
            <person name="Nolan M."/>
            <person name="Goodwin L."/>
            <person name="Han C."/>
            <person name="Pitluck S."/>
            <person name="Liolios K."/>
            <person name="Ivanova N."/>
            <person name="Mavromatis K."/>
            <person name="Ovchinnikova G."/>
            <person name="Chertkov O."/>
            <person name="Pati A."/>
            <person name="Chen A."/>
            <person name="Palaniappan K."/>
            <person name="Land M."/>
            <person name="Hauser L."/>
            <person name="Chang Y.J."/>
            <person name="Jeffries C.D."/>
            <person name="Saunders E."/>
            <person name="Brettin T."/>
            <person name="Detter J.C."/>
            <person name="Chain P."/>
            <person name="Eichinger K."/>
            <person name="Huber H."/>
            <person name="Spring S."/>
            <person name="Rohde M."/>
            <person name="Goker M."/>
            <person name="Wirth R."/>
            <person name="Woyke T."/>
            <person name="Bristow J."/>
            <person name="Eisen J.A."/>
            <person name="Markowitz V."/>
            <person name="Hugenholtz P."/>
            <person name="Kyrpides N.C."/>
            <person name="Klenk H.P."/>
        </authorList>
    </citation>
    <scope>NUCLEOTIDE SEQUENCE [LARGE SCALE GENOMIC DNA]</scope>
    <source>
        <strain evidence="4">DSM 5631 / JCM 9629 / NBRC 100127 / Av18</strain>
    </source>
</reference>
<keyword evidence="4" id="KW-1185">Reference proteome</keyword>
<sequence>MSELTKTQIKILSYLAEKDEGKARFNEIVEELGLARATLSRNLKHLVEKGYVKRVVETSTKEYPPPVYYIITDKGREALKNAVPLDINVEFVKKGNVVEVKYSVDEITKEALEGLAKAQGLEPVDFLKAVTFCIGWGLEKKRSKTGCLELTDDELRRMSLLLKKGLLNLLKKYWALEEELNRFEELLKSPELSKNLSKETYNELRKYVDSLKRETDKFRGELQKIISECLDKKEVEKIST</sequence>
<dbReference type="HOGENOM" id="CLU_1154308_0_0_2"/>
<dbReference type="InterPro" id="IPR036388">
    <property type="entry name" value="WH-like_DNA-bd_sf"/>
</dbReference>
<dbReference type="Gene3D" id="1.10.10.10">
    <property type="entry name" value="Winged helix-like DNA-binding domain superfamily/Winged helix DNA-binding domain"/>
    <property type="match status" value="1"/>
</dbReference>